<accession>A0A5B7HFD1</accession>
<keyword evidence="1" id="KW-0472">Membrane</keyword>
<evidence type="ECO:0000256" key="1">
    <source>
        <dbReference type="SAM" id="Phobius"/>
    </source>
</evidence>
<evidence type="ECO:0000313" key="3">
    <source>
        <dbReference type="Proteomes" id="UP000324222"/>
    </source>
</evidence>
<evidence type="ECO:0000313" key="2">
    <source>
        <dbReference type="EMBL" id="MPC69862.1"/>
    </source>
</evidence>
<gene>
    <name evidence="2" type="ORF">E2C01_064094</name>
</gene>
<keyword evidence="3" id="KW-1185">Reference proteome</keyword>
<dbReference type="Proteomes" id="UP000324222">
    <property type="component" value="Unassembled WGS sequence"/>
</dbReference>
<name>A0A5B7HFD1_PORTR</name>
<protein>
    <submittedName>
        <fullName evidence="2">Uncharacterized protein</fullName>
    </submittedName>
</protein>
<keyword evidence="1" id="KW-0812">Transmembrane</keyword>
<dbReference type="OrthoDB" id="72053at2759"/>
<dbReference type="AlphaFoldDB" id="A0A5B7HFD1"/>
<reference evidence="2 3" key="1">
    <citation type="submission" date="2019-05" db="EMBL/GenBank/DDBJ databases">
        <title>Another draft genome of Portunus trituberculatus and its Hox gene families provides insights of decapod evolution.</title>
        <authorList>
            <person name="Jeong J.-H."/>
            <person name="Song I."/>
            <person name="Kim S."/>
            <person name="Choi T."/>
            <person name="Kim D."/>
            <person name="Ryu S."/>
            <person name="Kim W."/>
        </authorList>
    </citation>
    <scope>NUCLEOTIDE SEQUENCE [LARGE SCALE GENOMIC DNA]</scope>
    <source>
        <tissue evidence="2">Muscle</tissue>
    </source>
</reference>
<feature type="transmembrane region" description="Helical" evidence="1">
    <location>
        <begin position="51"/>
        <end position="70"/>
    </location>
</feature>
<sequence length="89" mass="9704">MLPAVDATTLIHFASDGFRNARAESIPHPKTPFDDFTEWCADWLRENPEKAYLGVGILAVLVAGAVFCCVRSSRQAAAAANKKANKKKK</sequence>
<organism evidence="2 3">
    <name type="scientific">Portunus trituberculatus</name>
    <name type="common">Swimming crab</name>
    <name type="synonym">Neptunus trituberculatus</name>
    <dbReference type="NCBI Taxonomy" id="210409"/>
    <lineage>
        <taxon>Eukaryota</taxon>
        <taxon>Metazoa</taxon>
        <taxon>Ecdysozoa</taxon>
        <taxon>Arthropoda</taxon>
        <taxon>Crustacea</taxon>
        <taxon>Multicrustacea</taxon>
        <taxon>Malacostraca</taxon>
        <taxon>Eumalacostraca</taxon>
        <taxon>Eucarida</taxon>
        <taxon>Decapoda</taxon>
        <taxon>Pleocyemata</taxon>
        <taxon>Brachyura</taxon>
        <taxon>Eubrachyura</taxon>
        <taxon>Portunoidea</taxon>
        <taxon>Portunidae</taxon>
        <taxon>Portuninae</taxon>
        <taxon>Portunus</taxon>
    </lineage>
</organism>
<proteinExistence type="predicted"/>
<comment type="caution">
    <text evidence="2">The sequence shown here is derived from an EMBL/GenBank/DDBJ whole genome shotgun (WGS) entry which is preliminary data.</text>
</comment>
<keyword evidence="1" id="KW-1133">Transmembrane helix</keyword>
<dbReference type="EMBL" id="VSRR010030136">
    <property type="protein sequence ID" value="MPC69862.1"/>
    <property type="molecule type" value="Genomic_DNA"/>
</dbReference>